<reference evidence="1" key="1">
    <citation type="journal article" date="2022" name="Int. J. Mol. Sci.">
        <title>Draft Genome of Tanacetum Coccineum: Genomic Comparison of Closely Related Tanacetum-Family Plants.</title>
        <authorList>
            <person name="Yamashiro T."/>
            <person name="Shiraishi A."/>
            <person name="Nakayama K."/>
            <person name="Satake H."/>
        </authorList>
    </citation>
    <scope>NUCLEOTIDE SEQUENCE</scope>
</reference>
<proteinExistence type="predicted"/>
<sequence length="127" mass="15096">MENLIDILSRNKVGKENKRLKGRDWTDFDAKSSKEMMRKIDETLKHREQLRRLEEYVRGRPKTINPCTFVRPMYFSFGRHLDELHVAWAHLEKKQTRLQTNTKSLEDLYLQSLETASQAIHDAVTTH</sequence>
<protein>
    <submittedName>
        <fullName evidence="1">Uncharacterized protein</fullName>
    </submittedName>
</protein>
<accession>A0ABQ5IYH1</accession>
<dbReference type="EMBL" id="BQNB010021280">
    <property type="protein sequence ID" value="GJU04745.1"/>
    <property type="molecule type" value="Genomic_DNA"/>
</dbReference>
<name>A0ABQ5IYH1_9ASTR</name>
<gene>
    <name evidence="1" type="ORF">Tco_1121175</name>
</gene>
<organism evidence="1 2">
    <name type="scientific">Tanacetum coccineum</name>
    <dbReference type="NCBI Taxonomy" id="301880"/>
    <lineage>
        <taxon>Eukaryota</taxon>
        <taxon>Viridiplantae</taxon>
        <taxon>Streptophyta</taxon>
        <taxon>Embryophyta</taxon>
        <taxon>Tracheophyta</taxon>
        <taxon>Spermatophyta</taxon>
        <taxon>Magnoliopsida</taxon>
        <taxon>eudicotyledons</taxon>
        <taxon>Gunneridae</taxon>
        <taxon>Pentapetalae</taxon>
        <taxon>asterids</taxon>
        <taxon>campanulids</taxon>
        <taxon>Asterales</taxon>
        <taxon>Asteraceae</taxon>
        <taxon>Asteroideae</taxon>
        <taxon>Anthemideae</taxon>
        <taxon>Anthemidinae</taxon>
        <taxon>Tanacetum</taxon>
    </lineage>
</organism>
<keyword evidence="2" id="KW-1185">Reference proteome</keyword>
<dbReference type="Proteomes" id="UP001151760">
    <property type="component" value="Unassembled WGS sequence"/>
</dbReference>
<evidence type="ECO:0000313" key="1">
    <source>
        <dbReference type="EMBL" id="GJU04745.1"/>
    </source>
</evidence>
<reference evidence="1" key="2">
    <citation type="submission" date="2022-01" db="EMBL/GenBank/DDBJ databases">
        <authorList>
            <person name="Yamashiro T."/>
            <person name="Shiraishi A."/>
            <person name="Satake H."/>
            <person name="Nakayama K."/>
        </authorList>
    </citation>
    <scope>NUCLEOTIDE SEQUENCE</scope>
</reference>
<evidence type="ECO:0000313" key="2">
    <source>
        <dbReference type="Proteomes" id="UP001151760"/>
    </source>
</evidence>
<comment type="caution">
    <text evidence="1">The sequence shown here is derived from an EMBL/GenBank/DDBJ whole genome shotgun (WGS) entry which is preliminary data.</text>
</comment>